<gene>
    <name evidence="2" type="ORF">GGX14DRAFT_562900</name>
</gene>
<sequence>MPTRTIPLRMQLLAFLISPFPPLSSRRPSLSSVWGELGPRSRRTPNWGELRSGWLSWVCASGAFPVLLWARTPTHALRAAFSRSLLLSVPDARSRSAPGASSPSLSLSAAAAARRAAERAEPKALPPKPQNLLDSSPVVVHANGDDH</sequence>
<feature type="compositionally biased region" description="Low complexity" evidence="1">
    <location>
        <begin position="95"/>
        <end position="114"/>
    </location>
</feature>
<feature type="region of interest" description="Disordered" evidence="1">
    <location>
        <begin position="92"/>
        <end position="147"/>
    </location>
</feature>
<reference evidence="2" key="1">
    <citation type="submission" date="2023-03" db="EMBL/GenBank/DDBJ databases">
        <title>Massive genome expansion in bonnet fungi (Mycena s.s.) driven by repeated elements and novel gene families across ecological guilds.</title>
        <authorList>
            <consortium name="Lawrence Berkeley National Laboratory"/>
            <person name="Harder C.B."/>
            <person name="Miyauchi S."/>
            <person name="Viragh M."/>
            <person name="Kuo A."/>
            <person name="Thoen E."/>
            <person name="Andreopoulos B."/>
            <person name="Lu D."/>
            <person name="Skrede I."/>
            <person name="Drula E."/>
            <person name="Henrissat B."/>
            <person name="Morin E."/>
            <person name="Kohler A."/>
            <person name="Barry K."/>
            <person name="LaButti K."/>
            <person name="Morin E."/>
            <person name="Salamov A."/>
            <person name="Lipzen A."/>
            <person name="Mereny Z."/>
            <person name="Hegedus B."/>
            <person name="Baldrian P."/>
            <person name="Stursova M."/>
            <person name="Weitz H."/>
            <person name="Taylor A."/>
            <person name="Grigoriev I.V."/>
            <person name="Nagy L.G."/>
            <person name="Martin F."/>
            <person name="Kauserud H."/>
        </authorList>
    </citation>
    <scope>NUCLEOTIDE SEQUENCE</scope>
    <source>
        <strain evidence="2">9144</strain>
    </source>
</reference>
<dbReference type="Proteomes" id="UP001219525">
    <property type="component" value="Unassembled WGS sequence"/>
</dbReference>
<evidence type="ECO:0000256" key="1">
    <source>
        <dbReference type="SAM" id="MobiDB-lite"/>
    </source>
</evidence>
<organism evidence="2 3">
    <name type="scientific">Mycena pura</name>
    <dbReference type="NCBI Taxonomy" id="153505"/>
    <lineage>
        <taxon>Eukaryota</taxon>
        <taxon>Fungi</taxon>
        <taxon>Dikarya</taxon>
        <taxon>Basidiomycota</taxon>
        <taxon>Agaricomycotina</taxon>
        <taxon>Agaricomycetes</taxon>
        <taxon>Agaricomycetidae</taxon>
        <taxon>Agaricales</taxon>
        <taxon>Marasmiineae</taxon>
        <taxon>Mycenaceae</taxon>
        <taxon>Mycena</taxon>
    </lineage>
</organism>
<name>A0AAD6YHX1_9AGAR</name>
<protein>
    <submittedName>
        <fullName evidence="2">Uncharacterized protein</fullName>
    </submittedName>
</protein>
<dbReference type="AlphaFoldDB" id="A0AAD6YHX1"/>
<dbReference type="EMBL" id="JARJCW010000018">
    <property type="protein sequence ID" value="KAJ7214870.1"/>
    <property type="molecule type" value="Genomic_DNA"/>
</dbReference>
<evidence type="ECO:0000313" key="3">
    <source>
        <dbReference type="Proteomes" id="UP001219525"/>
    </source>
</evidence>
<proteinExistence type="predicted"/>
<comment type="caution">
    <text evidence="2">The sequence shown here is derived from an EMBL/GenBank/DDBJ whole genome shotgun (WGS) entry which is preliminary data.</text>
</comment>
<evidence type="ECO:0000313" key="2">
    <source>
        <dbReference type="EMBL" id="KAJ7214870.1"/>
    </source>
</evidence>
<accession>A0AAD6YHX1</accession>
<keyword evidence="3" id="KW-1185">Reference proteome</keyword>